<gene>
    <name evidence="1" type="ORF">NCTC12195_00391</name>
</gene>
<reference evidence="1 2" key="1">
    <citation type="submission" date="2018-06" db="EMBL/GenBank/DDBJ databases">
        <authorList>
            <consortium name="Pathogen Informatics"/>
            <person name="Doyle S."/>
        </authorList>
    </citation>
    <scope>NUCLEOTIDE SEQUENCE [LARGE SCALE GENOMIC DNA]</scope>
    <source>
        <strain evidence="1 2">NCTC12195</strain>
    </source>
</reference>
<accession>A0A380FCC5</accession>
<dbReference type="Gene3D" id="3.10.290.10">
    <property type="entry name" value="RNA-binding S4 domain"/>
    <property type="match status" value="1"/>
</dbReference>
<dbReference type="GO" id="GO:0003723">
    <property type="term" value="F:RNA binding"/>
    <property type="evidence" value="ECO:0007669"/>
    <property type="project" value="InterPro"/>
</dbReference>
<organism evidence="1 2">
    <name type="scientific">Staphylococcus gallinarum</name>
    <dbReference type="NCBI Taxonomy" id="1293"/>
    <lineage>
        <taxon>Bacteria</taxon>
        <taxon>Bacillati</taxon>
        <taxon>Bacillota</taxon>
        <taxon>Bacilli</taxon>
        <taxon>Bacillales</taxon>
        <taxon>Staphylococcaceae</taxon>
        <taxon>Staphylococcus</taxon>
    </lineage>
</organism>
<sequence length="44" mass="5059">MVEEVIVDGDITLGQFLKTEGIIESGGQAKWFLQDFEVMIKWRT</sequence>
<dbReference type="Proteomes" id="UP000255277">
    <property type="component" value="Unassembled WGS sequence"/>
</dbReference>
<dbReference type="AlphaFoldDB" id="A0A380FCC5"/>
<protein>
    <submittedName>
        <fullName evidence="1">S4 domain-containing protein YaaA</fullName>
    </submittedName>
</protein>
<proteinExistence type="predicted"/>
<evidence type="ECO:0000313" key="1">
    <source>
        <dbReference type="EMBL" id="SUM30986.1"/>
    </source>
</evidence>
<name>A0A380FCC5_STAGA</name>
<dbReference type="SUPFAM" id="SSF55174">
    <property type="entry name" value="Alpha-L RNA-binding motif"/>
    <property type="match status" value="1"/>
</dbReference>
<dbReference type="Pfam" id="PF13275">
    <property type="entry name" value="S4_2"/>
    <property type="match status" value="1"/>
</dbReference>
<dbReference type="EMBL" id="UHDK01000001">
    <property type="protein sequence ID" value="SUM30986.1"/>
    <property type="molecule type" value="Genomic_DNA"/>
</dbReference>
<evidence type="ECO:0000313" key="2">
    <source>
        <dbReference type="Proteomes" id="UP000255277"/>
    </source>
</evidence>
<dbReference type="InterPro" id="IPR036986">
    <property type="entry name" value="S4_RNA-bd_sf"/>
</dbReference>
<dbReference type="STRING" id="1293.SH09_01240"/>